<evidence type="ECO:0000313" key="3">
    <source>
        <dbReference type="EMBL" id="MEY8042679.1"/>
    </source>
</evidence>
<comment type="caution">
    <text evidence="3">The sequence shown here is derived from an EMBL/GenBank/DDBJ whole genome shotgun (WGS) entry which is preliminary data.</text>
</comment>
<sequence>MTPPQEPGRPQPDDDRRADDGSAGGQGPSGPEEQTPHGDQPSGPYGAPGEQWPAQGPGPYGTPEQGGSGRPPPNAAGGHPPPGQPYGQPGYGQPQYGQPYGHPQYGQPGQPYGQPYGTQPPPYGQPPPYAQQHGAPPAPDDGPVERPGTVDASFWAGIASVVVGFAMLAAAYFMVSPAQLQAVVAEARALGQPLTLEQARALYSVTLGMLVLVTVVLAALWIMFLVFMRRGRGWARVVITVVGVVWILFTVPSVSEGAGGGAVTVLLSVLQVLAIGATLVLAFLAPSNDYFQAVRRSR</sequence>
<dbReference type="Proteomes" id="UP001564626">
    <property type="component" value="Unassembled WGS sequence"/>
</dbReference>
<name>A0ABV4CNK9_9PSEU</name>
<feature type="region of interest" description="Disordered" evidence="1">
    <location>
        <begin position="1"/>
        <end position="147"/>
    </location>
</feature>
<keyword evidence="2" id="KW-0812">Transmembrane</keyword>
<gene>
    <name evidence="3" type="ORF">AB8O55_25005</name>
</gene>
<feature type="transmembrane region" description="Helical" evidence="2">
    <location>
        <begin position="234"/>
        <end position="255"/>
    </location>
</feature>
<evidence type="ECO:0000313" key="4">
    <source>
        <dbReference type="Proteomes" id="UP001564626"/>
    </source>
</evidence>
<proteinExistence type="predicted"/>
<feature type="compositionally biased region" description="Pro residues" evidence="1">
    <location>
        <begin position="70"/>
        <end position="84"/>
    </location>
</feature>
<keyword evidence="4" id="KW-1185">Reference proteome</keyword>
<organism evidence="3 4">
    <name type="scientific">Saccharopolyspora cebuensis</name>
    <dbReference type="NCBI Taxonomy" id="418759"/>
    <lineage>
        <taxon>Bacteria</taxon>
        <taxon>Bacillati</taxon>
        <taxon>Actinomycetota</taxon>
        <taxon>Actinomycetes</taxon>
        <taxon>Pseudonocardiales</taxon>
        <taxon>Pseudonocardiaceae</taxon>
        <taxon>Saccharopolyspora</taxon>
    </lineage>
</organism>
<feature type="transmembrane region" description="Helical" evidence="2">
    <location>
        <begin position="201"/>
        <end position="227"/>
    </location>
</feature>
<feature type="transmembrane region" description="Helical" evidence="2">
    <location>
        <begin position="154"/>
        <end position="175"/>
    </location>
</feature>
<evidence type="ECO:0000256" key="2">
    <source>
        <dbReference type="SAM" id="Phobius"/>
    </source>
</evidence>
<feature type="compositionally biased region" description="Pro residues" evidence="1">
    <location>
        <begin position="118"/>
        <end position="129"/>
    </location>
</feature>
<dbReference type="EMBL" id="JBGEHV010000063">
    <property type="protein sequence ID" value="MEY8042679.1"/>
    <property type="molecule type" value="Genomic_DNA"/>
</dbReference>
<accession>A0ABV4CNK9</accession>
<keyword evidence="2" id="KW-1133">Transmembrane helix</keyword>
<reference evidence="3 4" key="1">
    <citation type="submission" date="2024-08" db="EMBL/GenBank/DDBJ databases">
        <title>Genome mining of Saccharopolyspora cebuensis PGLac3 from Nigerian medicinal plant.</title>
        <authorList>
            <person name="Ezeobiora C.E."/>
            <person name="Igbokwe N.H."/>
            <person name="Amin D.H."/>
            <person name="Mendie U.E."/>
        </authorList>
    </citation>
    <scope>NUCLEOTIDE SEQUENCE [LARGE SCALE GENOMIC DNA]</scope>
    <source>
        <strain evidence="3 4">PGLac3</strain>
    </source>
</reference>
<feature type="transmembrane region" description="Helical" evidence="2">
    <location>
        <begin position="261"/>
        <end position="285"/>
    </location>
</feature>
<feature type="compositionally biased region" description="Pro residues" evidence="1">
    <location>
        <begin position="1"/>
        <end position="10"/>
    </location>
</feature>
<feature type="compositionally biased region" description="Basic and acidic residues" evidence="1">
    <location>
        <begin position="11"/>
        <end position="20"/>
    </location>
</feature>
<dbReference type="RefSeq" id="WP_345357255.1">
    <property type="nucleotide sequence ID" value="NZ_BAABII010000003.1"/>
</dbReference>
<keyword evidence="2" id="KW-0472">Membrane</keyword>
<protein>
    <submittedName>
        <fullName evidence="3">Uncharacterized protein</fullName>
    </submittedName>
</protein>
<feature type="compositionally biased region" description="Low complexity" evidence="1">
    <location>
        <begin position="85"/>
        <end position="117"/>
    </location>
</feature>
<evidence type="ECO:0000256" key="1">
    <source>
        <dbReference type="SAM" id="MobiDB-lite"/>
    </source>
</evidence>